<name>A0ABR7C7T0_9BACE</name>
<dbReference type="Proteomes" id="UP000600600">
    <property type="component" value="Unassembled WGS sequence"/>
</dbReference>
<keyword evidence="9" id="KW-1185">Reference proteome</keyword>
<evidence type="ECO:0000256" key="1">
    <source>
        <dbReference type="ARBA" id="ARBA00004442"/>
    </source>
</evidence>
<protein>
    <submittedName>
        <fullName evidence="8">RagB/SusD family nutrient uptake outer membrane protein</fullName>
    </submittedName>
</protein>
<reference evidence="8 9" key="1">
    <citation type="submission" date="2020-08" db="EMBL/GenBank/DDBJ databases">
        <title>Genome public.</title>
        <authorList>
            <person name="Liu C."/>
            <person name="Sun Q."/>
        </authorList>
    </citation>
    <scope>NUCLEOTIDE SEQUENCE [LARGE SCALE GENOMIC DNA]</scope>
    <source>
        <strain evidence="8 9">M27</strain>
    </source>
</reference>
<evidence type="ECO:0000256" key="2">
    <source>
        <dbReference type="ARBA" id="ARBA00006275"/>
    </source>
</evidence>
<comment type="caution">
    <text evidence="8">The sequence shown here is derived from an EMBL/GenBank/DDBJ whole genome shotgun (WGS) entry which is preliminary data.</text>
</comment>
<evidence type="ECO:0000313" key="9">
    <source>
        <dbReference type="Proteomes" id="UP000600600"/>
    </source>
</evidence>
<feature type="domain" description="RagB/SusD" evidence="6">
    <location>
        <begin position="382"/>
        <end position="555"/>
    </location>
</feature>
<dbReference type="EMBL" id="JACOOE010000001">
    <property type="protein sequence ID" value="MBC5603842.1"/>
    <property type="molecule type" value="Genomic_DNA"/>
</dbReference>
<proteinExistence type="inferred from homology"/>
<evidence type="ECO:0000259" key="7">
    <source>
        <dbReference type="Pfam" id="PF14322"/>
    </source>
</evidence>
<sequence length="556" mass="63297">MKFKQILTVISIIGCTGLCACSDSLLDIEQMGVKSEQNSYITDQDAEQAIAAVYRRFRQAYCGKGESGDDFAQGFWLKNLLSDELLPGGNSPQDQQGIQELGCSEVQANNSFILEYYKRLYHTIYLANIVIEHFENSTSDIKLRDVAEAKFFRAMCHFELVTLWGNPPLVTKVLTTPEQQRAANTPAEETWAQIEKDLNDAINSGKMASKADVNDTETTTRATREAAQALLGKALLYQKKYALAKEQFLNVIKSKKYELVDDISVFYHVEGSGSNEYVFECNRHKDDVNRPHQGGALTILCNWPFGECIQGSDSWKFYLFNNSGYGFFHPTKKLYDAFVAEEGVDGYRLNQSIKTFQQQVKMDIYYNHVETFNLKGTEGLFRFKWLPTTRDEVFESWAGSEATTPVMRYADVLLMMSEACLLSGDQQNADKYLNEVRNRAKLTRKSDVTLTDIKTERNLELAMEGVRYQDLIRWGDAPVELADKGKKYPVYWVWADPTNDYNTVDGRENAQYVPNLVYENRASDLAGWTPGRDELLPYPQDEVNVNPNIKQNPGYN</sequence>
<dbReference type="Pfam" id="PF14322">
    <property type="entry name" value="SusD-like_3"/>
    <property type="match status" value="1"/>
</dbReference>
<dbReference type="InterPro" id="IPR012944">
    <property type="entry name" value="SusD_RagB_dom"/>
</dbReference>
<feature type="domain" description="SusD-like N-terminal" evidence="7">
    <location>
        <begin position="105"/>
        <end position="233"/>
    </location>
</feature>
<comment type="similarity">
    <text evidence="2">Belongs to the SusD family.</text>
</comment>
<keyword evidence="4" id="KW-0472">Membrane</keyword>
<keyword evidence="5" id="KW-0998">Cell outer membrane</keyword>
<dbReference type="Gene3D" id="1.25.40.390">
    <property type="match status" value="1"/>
</dbReference>
<evidence type="ECO:0000256" key="5">
    <source>
        <dbReference type="ARBA" id="ARBA00023237"/>
    </source>
</evidence>
<evidence type="ECO:0000256" key="4">
    <source>
        <dbReference type="ARBA" id="ARBA00023136"/>
    </source>
</evidence>
<dbReference type="InterPro" id="IPR011990">
    <property type="entry name" value="TPR-like_helical_dom_sf"/>
</dbReference>
<accession>A0ABR7C7T0</accession>
<evidence type="ECO:0000313" key="8">
    <source>
        <dbReference type="EMBL" id="MBC5603842.1"/>
    </source>
</evidence>
<gene>
    <name evidence="8" type="ORF">H8S67_04045</name>
</gene>
<dbReference type="SUPFAM" id="SSF48452">
    <property type="entry name" value="TPR-like"/>
    <property type="match status" value="1"/>
</dbReference>
<evidence type="ECO:0000259" key="6">
    <source>
        <dbReference type="Pfam" id="PF07980"/>
    </source>
</evidence>
<dbReference type="PROSITE" id="PS51257">
    <property type="entry name" value="PROKAR_LIPOPROTEIN"/>
    <property type="match status" value="1"/>
</dbReference>
<keyword evidence="3" id="KW-0732">Signal</keyword>
<dbReference type="RefSeq" id="WP_186966493.1">
    <property type="nucleotide sequence ID" value="NZ_JACOOE010000001.1"/>
</dbReference>
<dbReference type="Pfam" id="PF07980">
    <property type="entry name" value="SusD_RagB"/>
    <property type="match status" value="1"/>
</dbReference>
<evidence type="ECO:0000256" key="3">
    <source>
        <dbReference type="ARBA" id="ARBA00022729"/>
    </source>
</evidence>
<dbReference type="InterPro" id="IPR033985">
    <property type="entry name" value="SusD-like_N"/>
</dbReference>
<comment type="subcellular location">
    <subcellularLocation>
        <location evidence="1">Cell outer membrane</location>
    </subcellularLocation>
</comment>
<organism evidence="8 9">
    <name type="scientific">Bacteroides difficilis</name>
    <dbReference type="NCBI Taxonomy" id="2763021"/>
    <lineage>
        <taxon>Bacteria</taxon>
        <taxon>Pseudomonadati</taxon>
        <taxon>Bacteroidota</taxon>
        <taxon>Bacteroidia</taxon>
        <taxon>Bacteroidales</taxon>
        <taxon>Bacteroidaceae</taxon>
        <taxon>Bacteroides</taxon>
    </lineage>
</organism>